<gene>
    <name evidence="1" type="ORF">VNE69_01055</name>
</gene>
<dbReference type="InterPro" id="IPR036971">
    <property type="entry name" value="PDEase_catalytic_dom_sf"/>
</dbReference>
<dbReference type="GO" id="GO:0004114">
    <property type="term" value="F:3',5'-cyclic-nucleotide phosphodiesterase activity"/>
    <property type="evidence" value="ECO:0007669"/>
    <property type="project" value="InterPro"/>
</dbReference>
<evidence type="ECO:0000313" key="2">
    <source>
        <dbReference type="Proteomes" id="UP001334084"/>
    </source>
</evidence>
<sequence length="145" mass="17119">MTRMKTREEKEQLKKLFSCYNSILDNHEITQLSNDILSKECDFDQNDLHNFFEAAIRTYNDIPYHNATHEINALYNGKIFFIDQKLNEKLEIGASYKNFDDFMCRSRKLEKLNRDTRMEGARKKAVEVEYFSSIILSRARGGGEF</sequence>
<dbReference type="RefSeq" id="XP_065328259.1">
    <property type="nucleotide sequence ID" value="XM_065472187.1"/>
</dbReference>
<dbReference type="SUPFAM" id="SSF109604">
    <property type="entry name" value="HD-domain/PDEase-like"/>
    <property type="match status" value="1"/>
</dbReference>
<dbReference type="Proteomes" id="UP001334084">
    <property type="component" value="Chromosome 1"/>
</dbReference>
<evidence type="ECO:0000313" key="1">
    <source>
        <dbReference type="EMBL" id="WUR02114.1"/>
    </source>
</evidence>
<organism evidence="1 2">
    <name type="scientific">Vairimorpha necatrix</name>
    <dbReference type="NCBI Taxonomy" id="6039"/>
    <lineage>
        <taxon>Eukaryota</taxon>
        <taxon>Fungi</taxon>
        <taxon>Fungi incertae sedis</taxon>
        <taxon>Microsporidia</taxon>
        <taxon>Nosematidae</taxon>
        <taxon>Vairimorpha</taxon>
    </lineage>
</organism>
<name>A0AAX4J7Y5_9MICR</name>
<dbReference type="KEGG" id="vnx:VNE69_01055"/>
<dbReference type="Gene3D" id="1.10.1300.10">
    <property type="entry name" value="3'5'-cyclic nucleotide phosphodiesterase, catalytic domain"/>
    <property type="match status" value="1"/>
</dbReference>
<dbReference type="EMBL" id="CP142726">
    <property type="protein sequence ID" value="WUR02114.1"/>
    <property type="molecule type" value="Genomic_DNA"/>
</dbReference>
<proteinExistence type="predicted"/>
<dbReference type="AlphaFoldDB" id="A0AAX4J7Y5"/>
<accession>A0AAX4J7Y5</accession>
<protein>
    <submittedName>
        <fullName evidence="1">Calcium calmodulin-dependent 3-cyclic nucleotide phosphodiesterase 1b</fullName>
    </submittedName>
</protein>
<keyword evidence="2" id="KW-1185">Reference proteome</keyword>
<dbReference type="GO" id="GO:0007165">
    <property type="term" value="P:signal transduction"/>
    <property type="evidence" value="ECO:0007669"/>
    <property type="project" value="InterPro"/>
</dbReference>
<dbReference type="GeneID" id="90539920"/>
<reference evidence="1" key="1">
    <citation type="journal article" date="2024" name="BMC Genomics">
        <title>Functional annotation of a divergent genome using sequence and structure-based similarity.</title>
        <authorList>
            <person name="Svedberg D."/>
            <person name="Winiger R.R."/>
            <person name="Berg A."/>
            <person name="Sharma H."/>
            <person name="Tellgren-Roth C."/>
            <person name="Debrunner-Vossbrinck B.A."/>
            <person name="Vossbrinck C.R."/>
            <person name="Barandun J."/>
        </authorList>
    </citation>
    <scope>NUCLEOTIDE SEQUENCE</scope>
    <source>
        <strain evidence="1">Illinois isolate</strain>
    </source>
</reference>